<feature type="transmembrane region" description="Helical" evidence="7">
    <location>
        <begin position="182"/>
        <end position="201"/>
    </location>
</feature>
<evidence type="ECO:0000256" key="7">
    <source>
        <dbReference type="SAM" id="Phobius"/>
    </source>
</evidence>
<feature type="transmembrane region" description="Helical" evidence="7">
    <location>
        <begin position="254"/>
        <end position="276"/>
    </location>
</feature>
<feature type="region of interest" description="Disordered" evidence="6">
    <location>
        <begin position="18"/>
        <end position="49"/>
    </location>
</feature>
<dbReference type="GO" id="GO:0015205">
    <property type="term" value="F:nucleobase transmembrane transporter activity"/>
    <property type="evidence" value="ECO:0007669"/>
    <property type="project" value="TreeGrafter"/>
</dbReference>
<evidence type="ECO:0000256" key="6">
    <source>
        <dbReference type="SAM" id="MobiDB-lite"/>
    </source>
</evidence>
<dbReference type="GO" id="GO:0005886">
    <property type="term" value="C:plasma membrane"/>
    <property type="evidence" value="ECO:0007669"/>
    <property type="project" value="TreeGrafter"/>
</dbReference>
<comment type="subcellular location">
    <subcellularLocation>
        <location evidence="1">Membrane</location>
        <topology evidence="1">Multi-pass membrane protein</topology>
    </subcellularLocation>
</comment>
<name>A0A813GB28_POLGL</name>
<feature type="transmembrane region" description="Helical" evidence="7">
    <location>
        <begin position="213"/>
        <end position="234"/>
    </location>
</feature>
<evidence type="ECO:0000256" key="4">
    <source>
        <dbReference type="ARBA" id="ARBA00022989"/>
    </source>
</evidence>
<accession>A0A813GB28</accession>
<evidence type="ECO:0000256" key="5">
    <source>
        <dbReference type="ARBA" id="ARBA00023136"/>
    </source>
</evidence>
<feature type="transmembrane region" description="Helical" evidence="7">
    <location>
        <begin position="90"/>
        <end position="109"/>
    </location>
</feature>
<feature type="non-terminal residue" evidence="8">
    <location>
        <position position="1"/>
    </location>
</feature>
<reference evidence="8" key="1">
    <citation type="submission" date="2021-02" db="EMBL/GenBank/DDBJ databases">
        <authorList>
            <person name="Dougan E. K."/>
            <person name="Rhodes N."/>
            <person name="Thang M."/>
            <person name="Chan C."/>
        </authorList>
    </citation>
    <scope>NUCLEOTIDE SEQUENCE</scope>
</reference>
<dbReference type="EMBL" id="CAJNNV010028352">
    <property type="protein sequence ID" value="CAE8624285.1"/>
    <property type="molecule type" value="Genomic_DNA"/>
</dbReference>
<dbReference type="Gene3D" id="1.10.4160.10">
    <property type="entry name" value="Hydantoin permease"/>
    <property type="match status" value="1"/>
</dbReference>
<evidence type="ECO:0000313" key="8">
    <source>
        <dbReference type="EMBL" id="CAE8624285.1"/>
    </source>
</evidence>
<evidence type="ECO:0000256" key="1">
    <source>
        <dbReference type="ARBA" id="ARBA00004141"/>
    </source>
</evidence>
<feature type="transmembrane region" description="Helical" evidence="7">
    <location>
        <begin position="130"/>
        <end position="148"/>
    </location>
</feature>
<feature type="transmembrane region" description="Helical" evidence="7">
    <location>
        <begin position="58"/>
        <end position="84"/>
    </location>
</feature>
<evidence type="ECO:0000256" key="3">
    <source>
        <dbReference type="ARBA" id="ARBA00022692"/>
    </source>
</evidence>
<sequence>MASPHHFALAMADDSVGGASLAGGSSEPSKTTEAMNEGLEDLQPTPATPESRTWGWRIFALAWGSMIVNPGSISSGAAILGLGLSVPEAVSAQALAALIMIVALVLNGWAGTKYGIPFPVFARSSFGGGGAHFCTLTRGAVAIMWLSFQMWQGVLGFHVALQVALGQERVVGWGRISADLDAVQLLLLLGFLTLHAVCVHLGPSRFKSMVKLVMPALVLSLIGVLIWAGTLSSFPEAMQAAEEEASPTFQSSTFVAWMAAVNSSISMWSTLVLNVCDLSRFSPRQK</sequence>
<keyword evidence="4 7" id="KW-1133">Transmembrane helix</keyword>
<evidence type="ECO:0000313" key="9">
    <source>
        <dbReference type="Proteomes" id="UP000654075"/>
    </source>
</evidence>
<protein>
    <submittedName>
        <fullName evidence="8">Uncharacterized protein</fullName>
    </submittedName>
</protein>
<gene>
    <name evidence="8" type="ORF">PGLA1383_LOCUS41432</name>
</gene>
<dbReference type="InterPro" id="IPR045225">
    <property type="entry name" value="Uracil/uridine/allantoin_perm"/>
</dbReference>
<evidence type="ECO:0000256" key="2">
    <source>
        <dbReference type="ARBA" id="ARBA00008974"/>
    </source>
</evidence>
<dbReference type="OrthoDB" id="2018619at2759"/>
<dbReference type="PANTHER" id="PTHR30618">
    <property type="entry name" value="NCS1 FAMILY PURINE/PYRIMIDINE TRANSPORTER"/>
    <property type="match status" value="1"/>
</dbReference>
<organism evidence="8 9">
    <name type="scientific">Polarella glacialis</name>
    <name type="common">Dinoflagellate</name>
    <dbReference type="NCBI Taxonomy" id="89957"/>
    <lineage>
        <taxon>Eukaryota</taxon>
        <taxon>Sar</taxon>
        <taxon>Alveolata</taxon>
        <taxon>Dinophyceae</taxon>
        <taxon>Suessiales</taxon>
        <taxon>Suessiaceae</taxon>
        <taxon>Polarella</taxon>
    </lineage>
</organism>
<keyword evidence="9" id="KW-1185">Reference proteome</keyword>
<dbReference type="PANTHER" id="PTHR30618:SF0">
    <property type="entry name" value="PURINE-URACIL PERMEASE NCS1"/>
    <property type="match status" value="1"/>
</dbReference>
<dbReference type="AlphaFoldDB" id="A0A813GB28"/>
<comment type="similarity">
    <text evidence="2">Belongs to the purine-cytosine permease (2.A.39) family.</text>
</comment>
<proteinExistence type="inferred from homology"/>
<comment type="caution">
    <text evidence="8">The sequence shown here is derived from an EMBL/GenBank/DDBJ whole genome shotgun (WGS) entry which is preliminary data.</text>
</comment>
<keyword evidence="5 7" id="KW-0472">Membrane</keyword>
<dbReference type="Proteomes" id="UP000654075">
    <property type="component" value="Unassembled WGS sequence"/>
</dbReference>
<dbReference type="Pfam" id="PF02133">
    <property type="entry name" value="Transp_cyt_pur"/>
    <property type="match status" value="1"/>
</dbReference>
<keyword evidence="3 7" id="KW-0812">Transmembrane</keyword>
<dbReference type="InterPro" id="IPR001248">
    <property type="entry name" value="Pur-cyt_permease"/>
</dbReference>